<evidence type="ECO:0000256" key="1">
    <source>
        <dbReference type="SAM" id="MobiDB-lite"/>
    </source>
</evidence>
<proteinExistence type="predicted"/>
<keyword evidence="3" id="KW-1185">Reference proteome</keyword>
<accession>A0A660KSS6</accession>
<organism evidence="2 3">
    <name type="scientific">Carpinus fangiana</name>
    <dbReference type="NCBI Taxonomy" id="176857"/>
    <lineage>
        <taxon>Eukaryota</taxon>
        <taxon>Viridiplantae</taxon>
        <taxon>Streptophyta</taxon>
        <taxon>Embryophyta</taxon>
        <taxon>Tracheophyta</taxon>
        <taxon>Spermatophyta</taxon>
        <taxon>Magnoliopsida</taxon>
        <taxon>eudicotyledons</taxon>
        <taxon>Gunneridae</taxon>
        <taxon>Pentapetalae</taxon>
        <taxon>rosids</taxon>
        <taxon>fabids</taxon>
        <taxon>Fagales</taxon>
        <taxon>Betulaceae</taxon>
        <taxon>Carpinus</taxon>
    </lineage>
</organism>
<dbReference type="Proteomes" id="UP000327013">
    <property type="component" value="Chromosome 4"/>
</dbReference>
<feature type="region of interest" description="Disordered" evidence="1">
    <location>
        <begin position="1"/>
        <end position="57"/>
    </location>
</feature>
<name>A0A660KSS6_9ROSI</name>
<dbReference type="EMBL" id="CM017324">
    <property type="protein sequence ID" value="KAE8038385.1"/>
    <property type="molecule type" value="Genomic_DNA"/>
</dbReference>
<evidence type="ECO:0000313" key="2">
    <source>
        <dbReference type="EMBL" id="KAE8038385.1"/>
    </source>
</evidence>
<protein>
    <submittedName>
        <fullName evidence="2">Uncharacterized protein</fullName>
    </submittedName>
</protein>
<gene>
    <name evidence="2" type="ORF">FH972_010904</name>
</gene>
<evidence type="ECO:0000313" key="3">
    <source>
        <dbReference type="Proteomes" id="UP000327013"/>
    </source>
</evidence>
<feature type="compositionally biased region" description="Polar residues" evidence="1">
    <location>
        <begin position="46"/>
        <end position="57"/>
    </location>
</feature>
<sequence>MAHTHLLETQRPKPKAHARRSTIGTFKHAPRSNFGASLARPPELQLHSTSDLSPPTP</sequence>
<feature type="compositionally biased region" description="Basic and acidic residues" evidence="1">
    <location>
        <begin position="1"/>
        <end position="11"/>
    </location>
</feature>
<dbReference type="AlphaFoldDB" id="A0A660KSS6"/>
<reference evidence="2 3" key="1">
    <citation type="submission" date="2019-06" db="EMBL/GenBank/DDBJ databases">
        <title>A chromosomal-level reference genome of Carpinus fangiana (Coryloideae, Betulaceae).</title>
        <authorList>
            <person name="Yang X."/>
            <person name="Wang Z."/>
            <person name="Zhang L."/>
            <person name="Hao G."/>
            <person name="Liu J."/>
            <person name="Yang Y."/>
        </authorList>
    </citation>
    <scope>NUCLEOTIDE SEQUENCE [LARGE SCALE GENOMIC DNA]</scope>
    <source>
        <strain evidence="2">Cfa_2016G</strain>
        <tissue evidence="2">Leaf</tissue>
    </source>
</reference>